<name>A0ABV5L122_9BACL</name>
<dbReference type="SUPFAM" id="SSF53850">
    <property type="entry name" value="Periplasmic binding protein-like II"/>
    <property type="match status" value="1"/>
</dbReference>
<dbReference type="Proteomes" id="UP001589747">
    <property type="component" value="Unassembled WGS sequence"/>
</dbReference>
<gene>
    <name evidence="2" type="ORF">ACFFSY_29040</name>
</gene>
<evidence type="ECO:0000313" key="2">
    <source>
        <dbReference type="EMBL" id="MFB9330007.1"/>
    </source>
</evidence>
<reference evidence="2 3" key="1">
    <citation type="submission" date="2024-09" db="EMBL/GenBank/DDBJ databases">
        <authorList>
            <person name="Sun Q."/>
            <person name="Mori K."/>
        </authorList>
    </citation>
    <scope>NUCLEOTIDE SEQUENCE [LARGE SCALE GENOMIC DNA]</scope>
    <source>
        <strain evidence="2 3">TISTR 2452</strain>
    </source>
</reference>
<dbReference type="PANTHER" id="PTHR30024:SF42">
    <property type="entry name" value="ALIPHATIC SULFONATES-BINDING PROTEIN-RELATED"/>
    <property type="match status" value="1"/>
</dbReference>
<dbReference type="PROSITE" id="PS51257">
    <property type="entry name" value="PROKAR_LIPOPROTEIN"/>
    <property type="match status" value="1"/>
</dbReference>
<keyword evidence="3" id="KW-1185">Reference proteome</keyword>
<dbReference type="Pfam" id="PF09084">
    <property type="entry name" value="NMT1"/>
    <property type="match status" value="1"/>
</dbReference>
<sequence length="328" mass="34924">MRGLSKRLGLALLSTALLLGGCGDRSEEAGKVSRQPVDSGKLKLGYSGSSALIGLQKRGDVEAKLAAHSQSVEVQWQRFDDDAALFRAIEEGRVDIGAVGHAVPALLHREDAPLVYLAAEPANPAAYAIVVPLDSGIFTADDLIGKRIASAPFSNEHLLLLQTLGSAGLSERDVLLAPLAPADTLRSLEGREADAWAVAEPELSRIEPLGIRIIADGTLSAAKRDIYVTTPESLKGREALFRLAVDAIGEYDDWMLAQIHDAAELLSGLTGIEHAGWLASFERKSYGTAPFLASIAKEEQQVADTAAKLGGRKNGIDAQGFIRAWMPE</sequence>
<dbReference type="PANTHER" id="PTHR30024">
    <property type="entry name" value="ALIPHATIC SULFONATES-BINDING PROTEIN-RELATED"/>
    <property type="match status" value="1"/>
</dbReference>
<dbReference type="EMBL" id="JBHMDO010000047">
    <property type="protein sequence ID" value="MFB9330007.1"/>
    <property type="molecule type" value="Genomic_DNA"/>
</dbReference>
<dbReference type="Gene3D" id="3.40.190.10">
    <property type="entry name" value="Periplasmic binding protein-like II"/>
    <property type="match status" value="2"/>
</dbReference>
<accession>A0ABV5L122</accession>
<feature type="domain" description="SsuA/THI5-like" evidence="1">
    <location>
        <begin position="72"/>
        <end position="249"/>
    </location>
</feature>
<evidence type="ECO:0000259" key="1">
    <source>
        <dbReference type="Pfam" id="PF09084"/>
    </source>
</evidence>
<proteinExistence type="predicted"/>
<organism evidence="2 3">
    <name type="scientific">Paenibacillus aurantiacus</name>
    <dbReference type="NCBI Taxonomy" id="1936118"/>
    <lineage>
        <taxon>Bacteria</taxon>
        <taxon>Bacillati</taxon>
        <taxon>Bacillota</taxon>
        <taxon>Bacilli</taxon>
        <taxon>Bacillales</taxon>
        <taxon>Paenibacillaceae</taxon>
        <taxon>Paenibacillus</taxon>
    </lineage>
</organism>
<protein>
    <submittedName>
        <fullName evidence="2">ABC transporter substrate-binding protein</fullName>
    </submittedName>
</protein>
<comment type="caution">
    <text evidence="2">The sequence shown here is derived from an EMBL/GenBank/DDBJ whole genome shotgun (WGS) entry which is preliminary data.</text>
</comment>
<dbReference type="InterPro" id="IPR015168">
    <property type="entry name" value="SsuA/THI5"/>
</dbReference>
<evidence type="ECO:0000313" key="3">
    <source>
        <dbReference type="Proteomes" id="UP001589747"/>
    </source>
</evidence>
<dbReference type="RefSeq" id="WP_377500796.1">
    <property type="nucleotide sequence ID" value="NZ_JBHMDO010000047.1"/>
</dbReference>